<dbReference type="PROSITE" id="PS00028">
    <property type="entry name" value="ZINC_FINGER_C2H2_1"/>
    <property type="match status" value="3"/>
</dbReference>
<dbReference type="GO" id="GO:0000981">
    <property type="term" value="F:DNA-binding transcription factor activity, RNA polymerase II-specific"/>
    <property type="evidence" value="ECO:0007669"/>
    <property type="project" value="TreeGrafter"/>
</dbReference>
<dbReference type="PROSITE" id="PS50804">
    <property type="entry name" value="SCAN_BOX"/>
    <property type="match status" value="1"/>
</dbReference>
<evidence type="ECO:0000313" key="16">
    <source>
        <dbReference type="Proteomes" id="UP000472272"/>
    </source>
</evidence>
<dbReference type="Gene3D" id="1.10.4020.10">
    <property type="entry name" value="DNA breaking-rejoining enzymes"/>
    <property type="match status" value="1"/>
</dbReference>
<dbReference type="CDD" id="cd07936">
    <property type="entry name" value="SCAN"/>
    <property type="match status" value="1"/>
</dbReference>
<evidence type="ECO:0000256" key="7">
    <source>
        <dbReference type="ARBA" id="ARBA00023015"/>
    </source>
</evidence>
<feature type="compositionally biased region" description="Basic and acidic residues" evidence="12">
    <location>
        <begin position="21"/>
        <end position="32"/>
    </location>
</feature>
<dbReference type="AlphaFoldDB" id="A0A670HQR5"/>
<dbReference type="SMART" id="SM00355">
    <property type="entry name" value="ZnF_C2H2"/>
    <property type="match status" value="4"/>
</dbReference>
<feature type="region of interest" description="Disordered" evidence="12">
    <location>
        <begin position="502"/>
        <end position="583"/>
    </location>
</feature>
<dbReference type="CDD" id="cd00065">
    <property type="entry name" value="FYVE_like_SF"/>
    <property type="match status" value="1"/>
</dbReference>
<comment type="similarity">
    <text evidence="2">Belongs to the krueppel C2H2-type zinc-finger protein family.</text>
</comment>
<dbReference type="Ensembl" id="ENSPMRT00000001666.1">
    <property type="protein sequence ID" value="ENSPMRP00000001565.1"/>
    <property type="gene ID" value="ENSPMRG00000001172.1"/>
</dbReference>
<name>A0A670HQR5_PODMU</name>
<dbReference type="InterPro" id="IPR036236">
    <property type="entry name" value="Znf_C2H2_sf"/>
</dbReference>
<feature type="region of interest" description="Disordered" evidence="12">
    <location>
        <begin position="1"/>
        <end position="55"/>
    </location>
</feature>
<evidence type="ECO:0000256" key="10">
    <source>
        <dbReference type="ARBA" id="ARBA00023242"/>
    </source>
</evidence>
<comment type="subcellular location">
    <subcellularLocation>
        <location evidence="1">Nucleus</location>
    </subcellularLocation>
</comment>
<dbReference type="PANTHER" id="PTHR23226:SF379">
    <property type="entry name" value="C2H2-TYPE DOMAIN-CONTAINING PROTEIN"/>
    <property type="match status" value="1"/>
</dbReference>
<dbReference type="InterPro" id="IPR003309">
    <property type="entry name" value="SCAN_dom"/>
</dbReference>
<keyword evidence="16" id="KW-1185">Reference proteome</keyword>
<organism evidence="15 16">
    <name type="scientific">Podarcis muralis</name>
    <name type="common">Wall lizard</name>
    <name type="synonym">Lacerta muralis</name>
    <dbReference type="NCBI Taxonomy" id="64176"/>
    <lineage>
        <taxon>Eukaryota</taxon>
        <taxon>Metazoa</taxon>
        <taxon>Chordata</taxon>
        <taxon>Craniata</taxon>
        <taxon>Vertebrata</taxon>
        <taxon>Euteleostomi</taxon>
        <taxon>Lepidosauria</taxon>
        <taxon>Squamata</taxon>
        <taxon>Bifurcata</taxon>
        <taxon>Unidentata</taxon>
        <taxon>Episquamata</taxon>
        <taxon>Laterata</taxon>
        <taxon>Lacertibaenia</taxon>
        <taxon>Lacertidae</taxon>
        <taxon>Podarcis</taxon>
    </lineage>
</organism>
<feature type="domain" description="C2H2-type" evidence="13">
    <location>
        <begin position="405"/>
        <end position="432"/>
    </location>
</feature>
<evidence type="ECO:0000256" key="4">
    <source>
        <dbReference type="ARBA" id="ARBA00022737"/>
    </source>
</evidence>
<keyword evidence="8" id="KW-0238">DNA-binding</keyword>
<keyword evidence="4" id="KW-0677">Repeat</keyword>
<dbReference type="GO" id="GO:0008270">
    <property type="term" value="F:zinc ion binding"/>
    <property type="evidence" value="ECO:0007669"/>
    <property type="project" value="UniProtKB-KW"/>
</dbReference>
<evidence type="ECO:0000256" key="11">
    <source>
        <dbReference type="PROSITE-ProRule" id="PRU00042"/>
    </source>
</evidence>
<feature type="compositionally biased region" description="Polar residues" evidence="12">
    <location>
        <begin position="527"/>
        <end position="541"/>
    </location>
</feature>
<evidence type="ECO:0000256" key="8">
    <source>
        <dbReference type="ARBA" id="ARBA00023125"/>
    </source>
</evidence>
<sequence length="650" mass="71846">MAVEQADRSPSLTLQLQAVPDESKDPEMKMEPEVLQGLKEATGAGDSSPDSQSAAIGVPKCWEELQRVKQEPGEGLSSLRWEAQWQEFLKAVQTPHSGEGNPQLPEAVPWGEGKKALSRCERAEAISQRTQEQSQDGVLPFNRAAQQADGRAGATGDVGPAIKMESASAEAQRRLFRQLCYRDARSPREVYGRLRELCAQWLKPERSTKEQILDLVILEQFLAVLPSEMGSWVKERGSESCVQAVALAEEFLLRHQEAEKAGGQVPGAFQEAAVTFAGNVEASPETTQRQLGGEFKRENEGVSSVLAGDRDQCATGGKLFWVPQGRAMGQELEEKDGSQGKSDKLRSHEMWRDKFLPCLDDGDACEMSAQQGALKRKKRVRSAVSEKLLRDESNLRGIHTGEKPHDCAVCGKIFRRRSDLNSHQRTHTGEKPYVCLNCGKRFNRSTNLISHKRIHTGEKPYKCSDCGKNFCHKSGLIRHRRTHTGEKPYACSECGKSFSQRQHLITHQRNTRERNRSHAPSAGRASTRASTLPLTRETTPGRSPLNAPSAANAFATSPPFLDTREATLGRNPSNAPSAKRASTGASILSDIRESILNLLRSNFVGVFPPPKLMYINSVCSLLFAVHKSCFEGIGDTVFSLHKTHFFLPKK</sequence>
<reference evidence="15 16" key="1">
    <citation type="journal article" date="2019" name="Proc. Natl. Acad. Sci. U.S.A.">
        <title>Regulatory changes in pterin and carotenoid genes underlie balanced color polymorphisms in the wall lizard.</title>
        <authorList>
            <person name="Andrade P."/>
            <person name="Pinho C."/>
            <person name="Perez I de Lanuza G."/>
            <person name="Afonso S."/>
            <person name="Brejcha J."/>
            <person name="Rubin C.J."/>
            <person name="Wallerman O."/>
            <person name="Pereira P."/>
            <person name="Sabatino S.J."/>
            <person name="Bellati A."/>
            <person name="Pellitteri-Rosa D."/>
            <person name="Bosakova Z."/>
            <person name="Bunikis I."/>
            <person name="Carretero M.A."/>
            <person name="Feiner N."/>
            <person name="Marsik P."/>
            <person name="Pauperio F."/>
            <person name="Salvi D."/>
            <person name="Soler L."/>
            <person name="While G.M."/>
            <person name="Uller T."/>
            <person name="Font E."/>
            <person name="Andersson L."/>
            <person name="Carneiro M."/>
        </authorList>
    </citation>
    <scope>NUCLEOTIDE SEQUENCE</scope>
</reference>
<dbReference type="GO" id="GO:0000978">
    <property type="term" value="F:RNA polymerase II cis-regulatory region sequence-specific DNA binding"/>
    <property type="evidence" value="ECO:0007669"/>
    <property type="project" value="TreeGrafter"/>
</dbReference>
<keyword evidence="7" id="KW-0805">Transcription regulation</keyword>
<dbReference type="Pfam" id="PF02023">
    <property type="entry name" value="SCAN"/>
    <property type="match status" value="1"/>
</dbReference>
<keyword evidence="3" id="KW-0479">Metal-binding</keyword>
<dbReference type="SUPFAM" id="SSF57667">
    <property type="entry name" value="beta-beta-alpha zinc fingers"/>
    <property type="match status" value="2"/>
</dbReference>
<evidence type="ECO:0000256" key="2">
    <source>
        <dbReference type="ARBA" id="ARBA00006991"/>
    </source>
</evidence>
<dbReference type="FunFam" id="3.30.160.60:FF:000352">
    <property type="entry name" value="zinc finger protein 3 homolog"/>
    <property type="match status" value="1"/>
</dbReference>
<reference evidence="15" key="2">
    <citation type="submission" date="2025-08" db="UniProtKB">
        <authorList>
            <consortium name="Ensembl"/>
        </authorList>
    </citation>
    <scope>IDENTIFICATION</scope>
</reference>
<feature type="domain" description="C2H2-type" evidence="13">
    <location>
        <begin position="433"/>
        <end position="460"/>
    </location>
</feature>
<dbReference type="PROSITE" id="PS50157">
    <property type="entry name" value="ZINC_FINGER_C2H2_2"/>
    <property type="match status" value="4"/>
</dbReference>
<dbReference type="FunFam" id="3.30.160.60:FF:003000">
    <property type="entry name" value="Zinc finger and SCAN domain-containing 20"/>
    <property type="match status" value="1"/>
</dbReference>
<dbReference type="FunFam" id="3.30.160.60:FF:000200">
    <property type="entry name" value="zinc finger protein 510 isoform X2"/>
    <property type="match status" value="1"/>
</dbReference>
<keyword evidence="9" id="KW-0804">Transcription</keyword>
<keyword evidence="6" id="KW-0862">Zinc</keyword>
<keyword evidence="10" id="KW-0539">Nucleus</keyword>
<feature type="domain" description="C2H2-type" evidence="13">
    <location>
        <begin position="461"/>
        <end position="488"/>
    </location>
</feature>
<proteinExistence type="inferred from homology"/>
<evidence type="ECO:0000256" key="1">
    <source>
        <dbReference type="ARBA" id="ARBA00004123"/>
    </source>
</evidence>
<evidence type="ECO:0000256" key="3">
    <source>
        <dbReference type="ARBA" id="ARBA00022723"/>
    </source>
</evidence>
<dbReference type="GeneTree" id="ENSGT00940000154715"/>
<dbReference type="InterPro" id="IPR038269">
    <property type="entry name" value="SCAN_sf"/>
</dbReference>
<dbReference type="Gene3D" id="3.30.160.60">
    <property type="entry name" value="Classic Zinc Finger"/>
    <property type="match status" value="4"/>
</dbReference>
<evidence type="ECO:0000256" key="6">
    <source>
        <dbReference type="ARBA" id="ARBA00022833"/>
    </source>
</evidence>
<feature type="domain" description="C2H2-type" evidence="13">
    <location>
        <begin position="489"/>
        <end position="517"/>
    </location>
</feature>
<protein>
    <submittedName>
        <fullName evidence="15">Uncharacterized protein</fullName>
    </submittedName>
</protein>
<evidence type="ECO:0000259" key="14">
    <source>
        <dbReference type="PROSITE" id="PS50804"/>
    </source>
</evidence>
<evidence type="ECO:0000313" key="15">
    <source>
        <dbReference type="Ensembl" id="ENSPMRP00000001565.1"/>
    </source>
</evidence>
<dbReference type="PANTHER" id="PTHR23226">
    <property type="entry name" value="ZINC FINGER AND SCAN DOMAIN-CONTAINING"/>
    <property type="match status" value="1"/>
</dbReference>
<evidence type="ECO:0000256" key="5">
    <source>
        <dbReference type="ARBA" id="ARBA00022771"/>
    </source>
</evidence>
<dbReference type="FunFam" id="1.10.4020.10:FF:000001">
    <property type="entry name" value="zinc finger protein 263 isoform X1"/>
    <property type="match status" value="1"/>
</dbReference>
<dbReference type="SUPFAM" id="SSF47353">
    <property type="entry name" value="Retrovirus capsid dimerization domain-like"/>
    <property type="match status" value="1"/>
</dbReference>
<evidence type="ECO:0000256" key="9">
    <source>
        <dbReference type="ARBA" id="ARBA00023163"/>
    </source>
</evidence>
<dbReference type="FunFam" id="3.30.160.60:FF:000933">
    <property type="entry name" value="zinc finger protein 771"/>
    <property type="match status" value="1"/>
</dbReference>
<dbReference type="Pfam" id="PF00096">
    <property type="entry name" value="zf-C2H2"/>
    <property type="match status" value="4"/>
</dbReference>
<accession>A0A670HQR5</accession>
<dbReference type="Proteomes" id="UP000472272">
    <property type="component" value="Chromosome 2"/>
</dbReference>
<dbReference type="SMART" id="SM00431">
    <property type="entry name" value="SCAN"/>
    <property type="match status" value="1"/>
</dbReference>
<evidence type="ECO:0000256" key="12">
    <source>
        <dbReference type="SAM" id="MobiDB-lite"/>
    </source>
</evidence>
<evidence type="ECO:0000259" key="13">
    <source>
        <dbReference type="PROSITE" id="PS50157"/>
    </source>
</evidence>
<feature type="domain" description="SCAN box" evidence="14">
    <location>
        <begin position="173"/>
        <end position="251"/>
    </location>
</feature>
<reference evidence="15" key="3">
    <citation type="submission" date="2025-09" db="UniProtKB">
        <authorList>
            <consortium name="Ensembl"/>
        </authorList>
    </citation>
    <scope>IDENTIFICATION</scope>
</reference>
<dbReference type="GO" id="GO:0005634">
    <property type="term" value="C:nucleus"/>
    <property type="evidence" value="ECO:0007669"/>
    <property type="project" value="UniProtKB-SubCell"/>
</dbReference>
<dbReference type="InterPro" id="IPR013087">
    <property type="entry name" value="Znf_C2H2_type"/>
</dbReference>
<keyword evidence="5 11" id="KW-0863">Zinc-finger</keyword>